<evidence type="ECO:0008006" key="3">
    <source>
        <dbReference type="Google" id="ProtNLM"/>
    </source>
</evidence>
<dbReference type="AlphaFoldDB" id="A0A210PA24"/>
<evidence type="ECO:0000313" key="1">
    <source>
        <dbReference type="EMBL" id="OWF33349.1"/>
    </source>
</evidence>
<sequence length="95" mass="11227">MFAYIEIINNQSKSEFSYVNFEIKDNLLSIKPLKGILPADKIKIPLDQITDINSDDYYGWDKIEFIFNHQKYIFLYSGYGEYDYLKEHLISAIMA</sequence>
<dbReference type="EMBL" id="MXAL01000004">
    <property type="protein sequence ID" value="OWF33349.1"/>
    <property type="molecule type" value="Genomic_DNA"/>
</dbReference>
<accession>A0A210PA24</accession>
<protein>
    <recommendedName>
        <fullName evidence="3">Bacterial Pleckstrin homology domain-containing protein</fullName>
    </recommendedName>
</protein>
<comment type="caution">
    <text evidence="1">The sequence shown here is derived from an EMBL/GenBank/DDBJ whole genome shotgun (WGS) entry which is preliminary data.</text>
</comment>
<evidence type="ECO:0000313" key="2">
    <source>
        <dbReference type="Proteomes" id="UP000196649"/>
    </source>
</evidence>
<name>A0A210PA24_9LACO</name>
<gene>
    <name evidence="1" type="ORF">LKACC12383_00955</name>
</gene>
<dbReference type="Proteomes" id="UP000196649">
    <property type="component" value="Unassembled WGS sequence"/>
</dbReference>
<organism evidence="1 2">
    <name type="scientific">Companilactobacillus kimchii</name>
    <dbReference type="NCBI Taxonomy" id="2801452"/>
    <lineage>
        <taxon>Bacteria</taxon>
        <taxon>Bacillati</taxon>
        <taxon>Bacillota</taxon>
        <taxon>Bacilli</taxon>
        <taxon>Lactobacillales</taxon>
        <taxon>Lactobacillaceae</taxon>
        <taxon>Companilactobacillus</taxon>
    </lineage>
</organism>
<reference evidence="1 2" key="1">
    <citation type="submission" date="2017-03" db="EMBL/GenBank/DDBJ databases">
        <title>Genome sequence of Lactobacillus kimchii KACC 12383.</title>
        <authorList>
            <person name="Chun J."/>
        </authorList>
    </citation>
    <scope>NUCLEOTIDE SEQUENCE [LARGE SCALE GENOMIC DNA]</scope>
    <source>
        <strain evidence="1 2">KACC 12383</strain>
    </source>
</reference>
<proteinExistence type="predicted"/>